<protein>
    <recommendedName>
        <fullName evidence="9">Prepilin leader peptidase/N-methyltransferase</fullName>
        <ecNumber evidence="9">2.1.1.-</ecNumber>
        <ecNumber evidence="9">3.4.23.43</ecNumber>
    </recommendedName>
</protein>
<feature type="transmembrane region" description="Helical" evidence="10">
    <location>
        <begin position="85"/>
        <end position="105"/>
    </location>
</feature>
<evidence type="ECO:0000256" key="4">
    <source>
        <dbReference type="ARBA" id="ARBA00022519"/>
    </source>
</evidence>
<feature type="domain" description="Prepilin peptidase A24 N-terminal" evidence="12">
    <location>
        <begin position="23"/>
        <end position="105"/>
    </location>
</feature>
<evidence type="ECO:0000313" key="13">
    <source>
        <dbReference type="EMBL" id="SME96544.1"/>
    </source>
</evidence>
<dbReference type="InterPro" id="IPR014032">
    <property type="entry name" value="Peptidase_A24A_bac"/>
</dbReference>
<evidence type="ECO:0000256" key="2">
    <source>
        <dbReference type="ARBA" id="ARBA00005801"/>
    </source>
</evidence>
<dbReference type="STRING" id="1513793.SAMN06296036_102293"/>
<dbReference type="EC" id="3.4.23.43" evidence="9"/>
<keyword evidence="9" id="KW-0808">Transferase</keyword>
<dbReference type="RefSeq" id="WP_159455126.1">
    <property type="nucleotide sequence ID" value="NZ_FWZT01000002.1"/>
</dbReference>
<dbReference type="AlphaFoldDB" id="A0A1Y6B862"/>
<reference evidence="14" key="1">
    <citation type="submission" date="2017-04" db="EMBL/GenBank/DDBJ databases">
        <authorList>
            <person name="Varghese N."/>
            <person name="Submissions S."/>
        </authorList>
    </citation>
    <scope>NUCLEOTIDE SEQUENCE [LARGE SCALE GENOMIC DNA]</scope>
    <source>
        <strain evidence="14">RKEM611</strain>
    </source>
</reference>
<dbReference type="InterPro" id="IPR010627">
    <property type="entry name" value="Prepilin_pept_A24_N"/>
</dbReference>
<evidence type="ECO:0000256" key="1">
    <source>
        <dbReference type="ARBA" id="ARBA00004429"/>
    </source>
</evidence>
<keyword evidence="6 10" id="KW-1133">Transmembrane helix</keyword>
<evidence type="ECO:0000256" key="8">
    <source>
        <dbReference type="RuleBase" id="RU003793"/>
    </source>
</evidence>
<keyword evidence="5 9" id="KW-0812">Transmembrane</keyword>
<feature type="transmembrane region" description="Helical" evidence="10">
    <location>
        <begin position="217"/>
        <end position="241"/>
    </location>
</feature>
<dbReference type="GO" id="GO:0032259">
    <property type="term" value="P:methylation"/>
    <property type="evidence" value="ECO:0007669"/>
    <property type="project" value="UniProtKB-KW"/>
</dbReference>
<feature type="transmembrane region" description="Helical" evidence="10">
    <location>
        <begin position="16"/>
        <end position="38"/>
    </location>
</feature>
<gene>
    <name evidence="13" type="ORF">SAMN06296036_102293</name>
</gene>
<evidence type="ECO:0000256" key="7">
    <source>
        <dbReference type="ARBA" id="ARBA00023136"/>
    </source>
</evidence>
<name>A0A1Y6B862_9BACT</name>
<dbReference type="GO" id="GO:0005886">
    <property type="term" value="C:plasma membrane"/>
    <property type="evidence" value="ECO:0007669"/>
    <property type="project" value="UniProtKB-SubCell"/>
</dbReference>
<dbReference type="Pfam" id="PF01478">
    <property type="entry name" value="Peptidase_A24"/>
    <property type="match status" value="1"/>
</dbReference>
<evidence type="ECO:0000256" key="6">
    <source>
        <dbReference type="ARBA" id="ARBA00022989"/>
    </source>
</evidence>
<keyword evidence="7 10" id="KW-0472">Membrane</keyword>
<feature type="transmembrane region" description="Helical" evidence="10">
    <location>
        <begin position="253"/>
        <end position="270"/>
    </location>
</feature>
<dbReference type="GO" id="GO:0006465">
    <property type="term" value="P:signal peptide processing"/>
    <property type="evidence" value="ECO:0007669"/>
    <property type="project" value="TreeGrafter"/>
</dbReference>
<dbReference type="Pfam" id="PF06750">
    <property type="entry name" value="A24_N_bact"/>
    <property type="match status" value="1"/>
</dbReference>
<keyword evidence="9" id="KW-0378">Hydrolase</keyword>
<comment type="subcellular location">
    <subcellularLocation>
        <location evidence="1">Cell inner membrane</location>
        <topology evidence="1">Multi-pass membrane protein</topology>
    </subcellularLocation>
    <subcellularLocation>
        <location evidence="9">Cell membrane</location>
        <topology evidence="9">Multi-pass membrane protein</topology>
    </subcellularLocation>
</comment>
<keyword evidence="9" id="KW-0511">Multifunctional enzyme</keyword>
<evidence type="ECO:0000256" key="10">
    <source>
        <dbReference type="SAM" id="Phobius"/>
    </source>
</evidence>
<keyword evidence="3" id="KW-1003">Cell membrane</keyword>
<evidence type="ECO:0000259" key="11">
    <source>
        <dbReference type="Pfam" id="PF01478"/>
    </source>
</evidence>
<dbReference type="EC" id="2.1.1.-" evidence="9"/>
<feature type="domain" description="Prepilin type IV endopeptidase peptidase" evidence="11">
    <location>
        <begin position="130"/>
        <end position="238"/>
    </location>
</feature>
<accession>A0A1Y6B862</accession>
<keyword evidence="9" id="KW-0645">Protease</keyword>
<dbReference type="GO" id="GO:0004190">
    <property type="term" value="F:aspartic-type endopeptidase activity"/>
    <property type="evidence" value="ECO:0007669"/>
    <property type="project" value="UniProtKB-EC"/>
</dbReference>
<dbReference type="GO" id="GO:0008168">
    <property type="term" value="F:methyltransferase activity"/>
    <property type="evidence" value="ECO:0007669"/>
    <property type="project" value="UniProtKB-KW"/>
</dbReference>
<evidence type="ECO:0000256" key="3">
    <source>
        <dbReference type="ARBA" id="ARBA00022475"/>
    </source>
</evidence>
<evidence type="ECO:0000313" key="14">
    <source>
        <dbReference type="Proteomes" id="UP000192907"/>
    </source>
</evidence>
<dbReference type="PANTHER" id="PTHR30487:SF0">
    <property type="entry name" value="PREPILIN LEADER PEPTIDASE_N-METHYLTRANSFERASE-RELATED"/>
    <property type="match status" value="1"/>
</dbReference>
<keyword evidence="9" id="KW-0489">Methyltransferase</keyword>
<dbReference type="Proteomes" id="UP000192907">
    <property type="component" value="Unassembled WGS sequence"/>
</dbReference>
<keyword evidence="4" id="KW-0997">Cell inner membrane</keyword>
<dbReference type="EMBL" id="FWZT01000002">
    <property type="protein sequence ID" value="SME96544.1"/>
    <property type="molecule type" value="Genomic_DNA"/>
</dbReference>
<proteinExistence type="inferred from homology"/>
<comment type="function">
    <text evidence="9">Plays an essential role in type IV pili and type II pseudopili formation by proteolytically removing the leader sequence from substrate proteins and subsequently monomethylating the alpha-amino group of the newly exposed N-terminal phenylalanine.</text>
</comment>
<evidence type="ECO:0000256" key="5">
    <source>
        <dbReference type="ARBA" id="ARBA00022692"/>
    </source>
</evidence>
<organism evidence="13 14">
    <name type="scientific">Pseudobacteriovorax antillogorgiicola</name>
    <dbReference type="NCBI Taxonomy" id="1513793"/>
    <lineage>
        <taxon>Bacteria</taxon>
        <taxon>Pseudomonadati</taxon>
        <taxon>Bdellovibrionota</taxon>
        <taxon>Oligoflexia</taxon>
        <taxon>Oligoflexales</taxon>
        <taxon>Pseudobacteriovoracaceae</taxon>
        <taxon>Pseudobacteriovorax</taxon>
    </lineage>
</organism>
<dbReference type="InterPro" id="IPR000045">
    <property type="entry name" value="Prepilin_IV_endopep_pep"/>
</dbReference>
<evidence type="ECO:0000256" key="9">
    <source>
        <dbReference type="RuleBase" id="RU003794"/>
    </source>
</evidence>
<keyword evidence="14" id="KW-1185">Reference proteome</keyword>
<dbReference type="PRINTS" id="PR00864">
    <property type="entry name" value="PREPILNPTASE"/>
</dbReference>
<feature type="transmembrane region" description="Helical" evidence="10">
    <location>
        <begin position="174"/>
        <end position="196"/>
    </location>
</feature>
<comment type="catalytic activity">
    <reaction evidence="9">
        <text>Typically cleaves a -Gly-|-Phe- bond to release an N-terminal, basic peptide of 5-8 residues from type IV prepilin, and then N-methylates the new N-terminal amino group, the methyl donor being S-adenosyl-L-methionine.</text>
        <dbReference type="EC" id="3.4.23.43"/>
    </reaction>
</comment>
<feature type="transmembrane region" description="Helical" evidence="10">
    <location>
        <begin position="125"/>
        <end position="144"/>
    </location>
</feature>
<sequence length="282" mass="31256">MQSLFTFLAPYLTSPITWISFTFGACIGSFLNVCILRIPQKTFWKDLRSVCTHCGTPIPFWHNIPVLSWFILRGKAACCRQPISFQYPLVEAFTGFMFVLIYWKFPFVIRSGSQITLDSLETIRFAHAAVFCSLLIICSVIDLHLQIIPDVISLPMVACTPLVVFLHPELDWQSALYGVLAGGGSLYALGLIYYLVRREVGMGMGDVKLLAGIGGWLGYQSLVPTLFISSISGAAIGIGVILVTRSGSMKVKIPFGPFLAIGAVLYLLFGQEINQFLFYRES</sequence>
<dbReference type="Gene3D" id="1.20.120.1220">
    <property type="match status" value="1"/>
</dbReference>
<dbReference type="PANTHER" id="PTHR30487">
    <property type="entry name" value="TYPE 4 PREPILIN-LIKE PROTEINS LEADER PEPTIDE-PROCESSING ENZYME"/>
    <property type="match status" value="1"/>
</dbReference>
<comment type="similarity">
    <text evidence="2 8">Belongs to the peptidase A24 family.</text>
</comment>
<dbReference type="InterPro" id="IPR050882">
    <property type="entry name" value="Prepilin_peptidase/N-MTase"/>
</dbReference>
<evidence type="ECO:0000259" key="12">
    <source>
        <dbReference type="Pfam" id="PF06750"/>
    </source>
</evidence>